<evidence type="ECO:0000256" key="1">
    <source>
        <dbReference type="ARBA" id="ARBA00009232"/>
    </source>
</evidence>
<dbReference type="HAMAP" id="MF_00527">
    <property type="entry name" value="3MGH"/>
    <property type="match status" value="1"/>
</dbReference>
<evidence type="ECO:0000256" key="2">
    <source>
        <dbReference type="ARBA" id="ARBA00022763"/>
    </source>
</evidence>
<evidence type="ECO:0000256" key="5">
    <source>
        <dbReference type="HAMAP-Rule" id="MF_00527"/>
    </source>
</evidence>
<evidence type="ECO:0000256" key="4">
    <source>
        <dbReference type="ARBA" id="ARBA00023204"/>
    </source>
</evidence>
<dbReference type="NCBIfam" id="NF002003">
    <property type="entry name" value="PRK00802.1-3"/>
    <property type="match status" value="1"/>
</dbReference>
<dbReference type="NCBIfam" id="TIGR00567">
    <property type="entry name" value="3mg"/>
    <property type="match status" value="1"/>
</dbReference>
<evidence type="ECO:0000313" key="7">
    <source>
        <dbReference type="Proteomes" id="UP000501058"/>
    </source>
</evidence>
<dbReference type="GO" id="GO:0006284">
    <property type="term" value="P:base-excision repair"/>
    <property type="evidence" value="ECO:0007669"/>
    <property type="project" value="InterPro"/>
</dbReference>
<proteinExistence type="inferred from homology"/>
<gene>
    <name evidence="6" type="ORF">G7070_05215</name>
</gene>
<accession>A0A6G7Y4N7</accession>
<dbReference type="CDD" id="cd00540">
    <property type="entry name" value="AAG"/>
    <property type="match status" value="1"/>
</dbReference>
<evidence type="ECO:0000313" key="6">
    <source>
        <dbReference type="EMBL" id="QIK71782.1"/>
    </source>
</evidence>
<dbReference type="Gene3D" id="3.10.300.10">
    <property type="entry name" value="Methylpurine-DNA glycosylase (MPG)"/>
    <property type="match status" value="1"/>
</dbReference>
<dbReference type="EC" id="3.2.2.-" evidence="5"/>
<dbReference type="RefSeq" id="WP_166232516.1">
    <property type="nucleotide sequence ID" value="NZ_CP049865.1"/>
</dbReference>
<evidence type="ECO:0000256" key="3">
    <source>
        <dbReference type="ARBA" id="ARBA00022801"/>
    </source>
</evidence>
<dbReference type="EMBL" id="CP049865">
    <property type="protein sequence ID" value="QIK71782.1"/>
    <property type="molecule type" value="Genomic_DNA"/>
</dbReference>
<dbReference type="AlphaFoldDB" id="A0A6G7Y4N7"/>
<reference evidence="6 7" key="1">
    <citation type="submission" date="2020-03" db="EMBL/GenBank/DDBJ databases">
        <title>Propioniciclava sp. nov., isolated from Hydrophilus acuminatus.</title>
        <authorList>
            <person name="Hyun D.-W."/>
            <person name="Bae J.-W."/>
        </authorList>
    </citation>
    <scope>NUCLEOTIDE SEQUENCE [LARGE SCALE GENOMIC DNA]</scope>
    <source>
        <strain evidence="6 7">HDW11</strain>
    </source>
</reference>
<dbReference type="PANTHER" id="PTHR10429:SF0">
    <property type="entry name" value="DNA-3-METHYLADENINE GLYCOSYLASE"/>
    <property type="match status" value="1"/>
</dbReference>
<keyword evidence="4 5" id="KW-0234">DNA repair</keyword>
<dbReference type="PANTHER" id="PTHR10429">
    <property type="entry name" value="DNA-3-METHYLADENINE GLYCOSYLASE"/>
    <property type="match status" value="1"/>
</dbReference>
<keyword evidence="7" id="KW-1185">Reference proteome</keyword>
<dbReference type="InterPro" id="IPR011034">
    <property type="entry name" value="Formyl_transferase-like_C_sf"/>
</dbReference>
<dbReference type="Proteomes" id="UP000501058">
    <property type="component" value="Chromosome"/>
</dbReference>
<dbReference type="Pfam" id="PF02245">
    <property type="entry name" value="Pur_DNA_glyco"/>
    <property type="match status" value="1"/>
</dbReference>
<keyword evidence="2 5" id="KW-0227">DNA damage</keyword>
<dbReference type="GO" id="GO:0003677">
    <property type="term" value="F:DNA binding"/>
    <property type="evidence" value="ECO:0007669"/>
    <property type="project" value="InterPro"/>
</dbReference>
<keyword evidence="6" id="KW-0326">Glycosidase</keyword>
<dbReference type="GO" id="GO:0003905">
    <property type="term" value="F:alkylbase DNA N-glycosylase activity"/>
    <property type="evidence" value="ECO:0007669"/>
    <property type="project" value="InterPro"/>
</dbReference>
<protein>
    <recommendedName>
        <fullName evidence="5">Putative 3-methyladenine DNA glycosylase</fullName>
        <ecNumber evidence="5">3.2.2.-</ecNumber>
    </recommendedName>
</protein>
<name>A0A6G7Y4N7_9ACTN</name>
<dbReference type="SUPFAM" id="SSF50486">
    <property type="entry name" value="FMT C-terminal domain-like"/>
    <property type="match status" value="1"/>
</dbReference>
<dbReference type="InterPro" id="IPR036995">
    <property type="entry name" value="MPG_sf"/>
</dbReference>
<sequence>MPVPDLDQRAHLVAPGLIGCELWVDGVGVRIVEVEAYEGPDDPASHAWRGQTPRNAAMFGPSGHLYVYQMHGHFCCNVVCGPPGTAHGVLIRAGEVIEGLDAARERRVGVRDAQLARGPGNLTRTLGITRADNATPLLTGGRVRLLPGERTAAVAAGPRVNVSRAHDRPWRFVDPASGSVSAFKWHPATRTPKADPAPA</sequence>
<dbReference type="InterPro" id="IPR003180">
    <property type="entry name" value="MPG"/>
</dbReference>
<organism evidence="6 7">
    <name type="scientific">Propioniciclava coleopterorum</name>
    <dbReference type="NCBI Taxonomy" id="2714937"/>
    <lineage>
        <taxon>Bacteria</taxon>
        <taxon>Bacillati</taxon>
        <taxon>Actinomycetota</taxon>
        <taxon>Actinomycetes</taxon>
        <taxon>Propionibacteriales</taxon>
        <taxon>Propionibacteriaceae</taxon>
        <taxon>Propioniciclava</taxon>
    </lineage>
</organism>
<comment type="similarity">
    <text evidence="1 5">Belongs to the DNA glycosylase MPG family.</text>
</comment>
<dbReference type="KEGG" id="prv:G7070_05215"/>
<keyword evidence="3 5" id="KW-0378">Hydrolase</keyword>